<feature type="compositionally biased region" description="Polar residues" evidence="1">
    <location>
        <begin position="61"/>
        <end position="72"/>
    </location>
</feature>
<name>A0A4U5NW51_STECR</name>
<evidence type="ECO:0000313" key="2">
    <source>
        <dbReference type="EMBL" id="TKR87696.1"/>
    </source>
</evidence>
<evidence type="ECO:0000256" key="1">
    <source>
        <dbReference type="SAM" id="MobiDB-lite"/>
    </source>
</evidence>
<accession>A0A4U5NW51</accession>
<dbReference type="Proteomes" id="UP000298663">
    <property type="component" value="Unassembled WGS sequence"/>
</dbReference>
<proteinExistence type="predicted"/>
<dbReference type="AlphaFoldDB" id="A0A4U5NW51"/>
<reference evidence="2 3" key="1">
    <citation type="journal article" date="2015" name="Genome Biol.">
        <title>Comparative genomics of Steinernema reveals deeply conserved gene regulatory networks.</title>
        <authorList>
            <person name="Dillman A.R."/>
            <person name="Macchietto M."/>
            <person name="Porter C.F."/>
            <person name="Rogers A."/>
            <person name="Williams B."/>
            <person name="Antoshechkin I."/>
            <person name="Lee M.M."/>
            <person name="Goodwin Z."/>
            <person name="Lu X."/>
            <person name="Lewis E.E."/>
            <person name="Goodrich-Blair H."/>
            <person name="Stock S.P."/>
            <person name="Adams B.J."/>
            <person name="Sternberg P.W."/>
            <person name="Mortazavi A."/>
        </authorList>
    </citation>
    <scope>NUCLEOTIDE SEQUENCE [LARGE SCALE GENOMIC DNA]</scope>
    <source>
        <strain evidence="2 3">ALL</strain>
    </source>
</reference>
<organism evidence="2 3">
    <name type="scientific">Steinernema carpocapsae</name>
    <name type="common">Entomopathogenic nematode</name>
    <dbReference type="NCBI Taxonomy" id="34508"/>
    <lineage>
        <taxon>Eukaryota</taxon>
        <taxon>Metazoa</taxon>
        <taxon>Ecdysozoa</taxon>
        <taxon>Nematoda</taxon>
        <taxon>Chromadorea</taxon>
        <taxon>Rhabditida</taxon>
        <taxon>Tylenchina</taxon>
        <taxon>Panagrolaimomorpha</taxon>
        <taxon>Strongyloidoidea</taxon>
        <taxon>Steinernematidae</taxon>
        <taxon>Steinernema</taxon>
    </lineage>
</organism>
<sequence length="254" mass="27605">MSDSFAANDFSGSDEDSRRGGFELQSGNSRDLGGPSNRLRTFGNASEGPAFGLGDKFNRPSLDNQSNVSCFTGSRKPFILATGDSDKDFPPSRAQKLPSGYTKGLGGPSNQPNTFGSAKKSVGPKGSNFGQGSGKRIILPTGVPEYMGEPEGASSLEMSSRDLENVFGDIGFGVFHPESGEMESAVGITGMGERFHAIDREIYLPQERERERSRIQNELDKDLNELNKLFEELRRQSNQAPRQPAQASRDRDQS</sequence>
<keyword evidence="3" id="KW-1185">Reference proteome</keyword>
<evidence type="ECO:0000313" key="3">
    <source>
        <dbReference type="Proteomes" id="UP000298663"/>
    </source>
</evidence>
<feature type="region of interest" description="Disordered" evidence="1">
    <location>
        <begin position="1"/>
        <end position="153"/>
    </location>
</feature>
<comment type="caution">
    <text evidence="2">The sequence shown here is derived from an EMBL/GenBank/DDBJ whole genome shotgun (WGS) entry which is preliminary data.</text>
</comment>
<gene>
    <name evidence="2" type="ORF">L596_012054</name>
</gene>
<reference evidence="2 3" key="2">
    <citation type="journal article" date="2019" name="G3 (Bethesda)">
        <title>Hybrid Assembly of the Genome of the Entomopathogenic Nematode Steinernema carpocapsae Identifies the X-Chromosome.</title>
        <authorList>
            <person name="Serra L."/>
            <person name="Macchietto M."/>
            <person name="Macias-Munoz A."/>
            <person name="McGill C.J."/>
            <person name="Rodriguez I.M."/>
            <person name="Rodriguez B."/>
            <person name="Murad R."/>
            <person name="Mortazavi A."/>
        </authorList>
    </citation>
    <scope>NUCLEOTIDE SEQUENCE [LARGE SCALE GENOMIC DNA]</scope>
    <source>
        <strain evidence="2 3">ALL</strain>
    </source>
</reference>
<protein>
    <submittedName>
        <fullName evidence="2">Uncharacterized protein</fullName>
    </submittedName>
</protein>
<feature type="region of interest" description="Disordered" evidence="1">
    <location>
        <begin position="231"/>
        <end position="254"/>
    </location>
</feature>
<dbReference type="EMBL" id="AZBU02000003">
    <property type="protein sequence ID" value="TKR87696.1"/>
    <property type="molecule type" value="Genomic_DNA"/>
</dbReference>